<feature type="binding site" evidence="11">
    <location>
        <begin position="528"/>
        <end position="535"/>
    </location>
    <ligand>
        <name>ATP</name>
        <dbReference type="ChEBI" id="CHEBI:30616"/>
    </ligand>
</feature>
<feature type="compositionally biased region" description="Polar residues" evidence="12">
    <location>
        <begin position="428"/>
        <end position="437"/>
    </location>
</feature>
<evidence type="ECO:0000256" key="11">
    <source>
        <dbReference type="PROSITE-ProRule" id="PRU00560"/>
    </source>
</evidence>
<dbReference type="InterPro" id="IPR014016">
    <property type="entry name" value="UvrD-like_ATP-bd"/>
</dbReference>
<keyword evidence="7" id="KW-0413">Isomerase</keyword>
<organism evidence="15 16">
    <name type="scientific">Schaedlerella arabinosiphila</name>
    <dbReference type="NCBI Taxonomy" id="2044587"/>
    <lineage>
        <taxon>Bacteria</taxon>
        <taxon>Bacillati</taxon>
        <taxon>Bacillota</taxon>
        <taxon>Clostridia</taxon>
        <taxon>Lachnospirales</taxon>
        <taxon>Lachnospiraceae</taxon>
        <taxon>Schaedlerella</taxon>
    </lineage>
</organism>
<evidence type="ECO:0000313" key="15">
    <source>
        <dbReference type="EMBL" id="RRK33172.1"/>
    </source>
</evidence>
<dbReference type="PANTHER" id="PTHR11070">
    <property type="entry name" value="UVRD / RECB / PCRA DNA HELICASE FAMILY MEMBER"/>
    <property type="match status" value="1"/>
</dbReference>
<dbReference type="RefSeq" id="WP_125128503.1">
    <property type="nucleotide sequence ID" value="NZ_RHJS01000002.1"/>
</dbReference>
<dbReference type="GO" id="GO:0016887">
    <property type="term" value="F:ATP hydrolysis activity"/>
    <property type="evidence" value="ECO:0007669"/>
    <property type="project" value="RHEA"/>
</dbReference>
<dbReference type="Gene3D" id="1.10.486.10">
    <property type="entry name" value="PCRA, domain 4"/>
    <property type="match status" value="1"/>
</dbReference>
<dbReference type="GO" id="GO:0000725">
    <property type="term" value="P:recombinational repair"/>
    <property type="evidence" value="ECO:0007669"/>
    <property type="project" value="TreeGrafter"/>
</dbReference>
<dbReference type="InterPro" id="IPR013986">
    <property type="entry name" value="DExx_box_DNA_helicase_dom_sf"/>
</dbReference>
<dbReference type="Gene3D" id="1.10.10.160">
    <property type="match status" value="1"/>
</dbReference>
<evidence type="ECO:0000256" key="8">
    <source>
        <dbReference type="ARBA" id="ARBA00034617"/>
    </source>
</evidence>
<evidence type="ECO:0000259" key="14">
    <source>
        <dbReference type="PROSITE" id="PS51217"/>
    </source>
</evidence>
<accession>A0A3R8JQT9</accession>
<evidence type="ECO:0000256" key="7">
    <source>
        <dbReference type="ARBA" id="ARBA00023235"/>
    </source>
</evidence>
<dbReference type="InterPro" id="IPR000212">
    <property type="entry name" value="DNA_helicase_UvrD/REP"/>
</dbReference>
<evidence type="ECO:0000256" key="10">
    <source>
        <dbReference type="ARBA" id="ARBA00048988"/>
    </source>
</evidence>
<gene>
    <name evidence="15" type="ORF">EBB54_18865</name>
</gene>
<evidence type="ECO:0000256" key="3">
    <source>
        <dbReference type="ARBA" id="ARBA00022801"/>
    </source>
</evidence>
<dbReference type="CDD" id="cd18807">
    <property type="entry name" value="SF1_C_UvrD"/>
    <property type="match status" value="1"/>
</dbReference>
<dbReference type="Gene3D" id="3.40.50.300">
    <property type="entry name" value="P-loop containing nucleotide triphosphate hydrolases"/>
    <property type="match status" value="3"/>
</dbReference>
<reference evidence="15" key="1">
    <citation type="submission" date="2018-10" db="EMBL/GenBank/DDBJ databases">
        <title>Schaedlerella arabinophila gen. nov. sp. nov., isolated from the mouse intestinal tract and comparative analysis with the genome of the closely related altered Schaedler flora strain ASF502.</title>
        <authorList>
            <person name="Miyake S."/>
            <person name="Soh M."/>
            <person name="Seedorf H."/>
        </authorList>
    </citation>
    <scope>NUCLEOTIDE SEQUENCE [LARGE SCALE GENOMIC DNA]</scope>
    <source>
        <strain evidence="15">DSM 106076</strain>
    </source>
</reference>
<sequence>MYIADLHIHSRYSRATSKDCTPEYLDLWARRKGIGIVGSGDFTHPAWREELAEKLEPVGNGLYVLKKEYRIEDNTAADTMQPHFVITGEISSIYKKYDRVRKVHSLILLPGLEEAEMISRKLEAIGNIHSDGRPILGLDCHDLLEILLEMCPESVYVPAHIWTPHFSLFGAFSGFDSVEECYGDLSGHIHAMETGLSSDPPMNWRVSALDGYQLISNSDAHSPAKLGREANLLDIGLSYEELKEAIQTGNGLKGTIEFFPEEGKYHYDGHRKCGLCLAPVETEKYHGICPVCGRKLTIGVSHRVEQLADRPEGYKKEQAAGFESLVPLPEIIGASVGLSSASARVEREYRNLLQKLGPEFSILREIPLEEIRSVSGILISEGIGRLRKGQVTRLPGFDGEYGIIRLFTQGELDHLEGQMSLFDMSEMASNEMKSVQSPGRAGERGGNSRQESEGQSYDPDEGIKSGKIPDFRQSSEQLRTGASKLAENEKTAGFPEEILGTADAQKYTWNENQHRAIESIDRVTAVTAGPGTGKTGTLAAHILHLLENRRVKPSCITAVTFTNQAAGEMRERVRRQLGKGTAAKKLQIGTFHSIAWKILKDSGVEFTLAGDSETRDLAGRIIKAYGLETTVSRLLTWISNYKAGSRTLDFDVMDGESEHDAKLRNAFQVYQSTLKDWNALDFDDLLLEALRIARERAEENRKNMDAGQFSYLMVDEFQDISPLQYELMKAWNEGGKELFVIGDQDQAIYGFRGADAGCFQRLSEEFPQTCRITLEENYRSAPQILTAASEVISHNPGGKRQLRANRPEGVPVRIVEADSEMSEAIFTAKEINRLAGGIGMLEAQEIFPEREGRAQGFEEIAVLYRTRRQADLLESCLKKEGIPYVVAGRDDFLMEPAVRGTVSFFKSLVQPDNLLAGQTALKLLWDLDAGDMTESIYQNMADKYRPFMKKKKPQKILEEWMKDLNLEKNKGIGKLYRTAVFYQTMPDFTEALDLGVESDLKRCGEKRYTSGAVTLMTLHGSKGLEFPVVMIYGARKGMIPFESEKYSSDEEEERRLFYVGLTRAKEELILTTSKEESSFLKEIPAEAASREKARSHKNMGNGRQMSLFDFMK</sequence>
<keyword evidence="4 11" id="KW-0347">Helicase</keyword>
<name>A0A3R8JQT9_9FIRM</name>
<evidence type="ECO:0000256" key="5">
    <source>
        <dbReference type="ARBA" id="ARBA00022840"/>
    </source>
</evidence>
<evidence type="ECO:0000259" key="13">
    <source>
        <dbReference type="PROSITE" id="PS51198"/>
    </source>
</evidence>
<evidence type="ECO:0000256" key="1">
    <source>
        <dbReference type="ARBA" id="ARBA00009922"/>
    </source>
</evidence>
<dbReference type="Gene3D" id="3.20.20.140">
    <property type="entry name" value="Metal-dependent hydrolases"/>
    <property type="match status" value="1"/>
</dbReference>
<feature type="domain" description="UvrD-like helicase ATP-binding" evidence="13">
    <location>
        <begin position="507"/>
        <end position="781"/>
    </location>
</feature>
<comment type="catalytic activity">
    <reaction evidence="8">
        <text>Couples ATP hydrolysis with the unwinding of duplex DNA by translocating in the 3'-5' direction.</text>
        <dbReference type="EC" id="5.6.2.4"/>
    </reaction>
</comment>
<dbReference type="EMBL" id="RHJS01000002">
    <property type="protein sequence ID" value="RRK33172.1"/>
    <property type="molecule type" value="Genomic_DNA"/>
</dbReference>
<dbReference type="CDD" id="cd17932">
    <property type="entry name" value="DEXQc_UvrD"/>
    <property type="match status" value="1"/>
</dbReference>
<dbReference type="PROSITE" id="PS51198">
    <property type="entry name" value="UVRD_HELICASE_ATP_BIND"/>
    <property type="match status" value="1"/>
</dbReference>
<dbReference type="InterPro" id="IPR016195">
    <property type="entry name" value="Pol/histidinol_Pase-like"/>
</dbReference>
<feature type="domain" description="UvrD-like helicase C-terminal" evidence="14">
    <location>
        <begin position="782"/>
        <end position="1023"/>
    </location>
</feature>
<feature type="region of interest" description="Disordered" evidence="12">
    <location>
        <begin position="428"/>
        <end position="474"/>
    </location>
</feature>
<keyword evidence="3 11" id="KW-0378">Hydrolase</keyword>
<comment type="catalytic activity">
    <reaction evidence="10">
        <text>ATP + H2O = ADP + phosphate + H(+)</text>
        <dbReference type="Rhea" id="RHEA:13065"/>
        <dbReference type="ChEBI" id="CHEBI:15377"/>
        <dbReference type="ChEBI" id="CHEBI:15378"/>
        <dbReference type="ChEBI" id="CHEBI:30616"/>
        <dbReference type="ChEBI" id="CHEBI:43474"/>
        <dbReference type="ChEBI" id="CHEBI:456216"/>
        <dbReference type="EC" id="5.6.2.4"/>
    </reaction>
</comment>
<dbReference type="GO" id="GO:0005524">
    <property type="term" value="F:ATP binding"/>
    <property type="evidence" value="ECO:0007669"/>
    <property type="project" value="UniProtKB-UniRule"/>
</dbReference>
<proteinExistence type="inferred from homology"/>
<evidence type="ECO:0000256" key="2">
    <source>
        <dbReference type="ARBA" id="ARBA00022741"/>
    </source>
</evidence>
<dbReference type="AlphaFoldDB" id="A0A3R8JQT9"/>
<feature type="compositionally biased region" description="Basic and acidic residues" evidence="12">
    <location>
        <begin position="461"/>
        <end position="470"/>
    </location>
</feature>
<evidence type="ECO:0000256" key="9">
    <source>
        <dbReference type="ARBA" id="ARBA00034808"/>
    </source>
</evidence>
<dbReference type="PROSITE" id="PS51217">
    <property type="entry name" value="UVRD_HELICASE_CTER"/>
    <property type="match status" value="1"/>
</dbReference>
<comment type="similarity">
    <text evidence="1">Belongs to the helicase family. UvrD subfamily.</text>
</comment>
<keyword evidence="5 11" id="KW-0067">ATP-binding</keyword>
<protein>
    <recommendedName>
        <fullName evidence="9">DNA 3'-5' helicase</fullName>
        <ecNumber evidence="9">5.6.2.4</ecNumber>
    </recommendedName>
</protein>
<comment type="caution">
    <text evidence="15">The sequence shown here is derived from an EMBL/GenBank/DDBJ whole genome shotgun (WGS) entry which is preliminary data.</text>
</comment>
<dbReference type="EC" id="5.6.2.4" evidence="9"/>
<keyword evidence="2 11" id="KW-0547">Nucleotide-binding</keyword>
<evidence type="ECO:0000256" key="12">
    <source>
        <dbReference type="SAM" id="MobiDB-lite"/>
    </source>
</evidence>
<dbReference type="InterPro" id="IPR014017">
    <property type="entry name" value="DNA_helicase_UvrD-like_C"/>
</dbReference>
<evidence type="ECO:0000313" key="16">
    <source>
        <dbReference type="Proteomes" id="UP000274920"/>
    </source>
</evidence>
<evidence type="ECO:0000256" key="4">
    <source>
        <dbReference type="ARBA" id="ARBA00022806"/>
    </source>
</evidence>
<keyword evidence="6" id="KW-0238">DNA-binding</keyword>
<evidence type="ECO:0000256" key="6">
    <source>
        <dbReference type="ARBA" id="ARBA00023125"/>
    </source>
</evidence>
<dbReference type="InterPro" id="IPR027417">
    <property type="entry name" value="P-loop_NTPase"/>
</dbReference>
<dbReference type="SUPFAM" id="SSF89550">
    <property type="entry name" value="PHP domain-like"/>
    <property type="match status" value="1"/>
</dbReference>
<dbReference type="CDD" id="cd19067">
    <property type="entry name" value="PfuEndoQ-like"/>
    <property type="match status" value="1"/>
</dbReference>
<dbReference type="GO" id="GO:0043138">
    <property type="term" value="F:3'-5' DNA helicase activity"/>
    <property type="evidence" value="ECO:0007669"/>
    <property type="project" value="UniProtKB-EC"/>
</dbReference>
<dbReference type="SUPFAM" id="SSF52540">
    <property type="entry name" value="P-loop containing nucleoside triphosphate hydrolases"/>
    <property type="match status" value="1"/>
</dbReference>
<keyword evidence="16" id="KW-1185">Reference proteome</keyword>
<dbReference type="Proteomes" id="UP000274920">
    <property type="component" value="Unassembled WGS sequence"/>
</dbReference>
<dbReference type="Pfam" id="PF00580">
    <property type="entry name" value="UvrD-helicase"/>
    <property type="match status" value="1"/>
</dbReference>
<dbReference type="Pfam" id="PF13361">
    <property type="entry name" value="UvrD_C"/>
    <property type="match status" value="2"/>
</dbReference>
<dbReference type="PANTHER" id="PTHR11070:SF2">
    <property type="entry name" value="ATP-DEPENDENT DNA HELICASE SRS2"/>
    <property type="match status" value="1"/>
</dbReference>
<dbReference type="GO" id="GO:0003677">
    <property type="term" value="F:DNA binding"/>
    <property type="evidence" value="ECO:0007669"/>
    <property type="project" value="UniProtKB-KW"/>
</dbReference>